<dbReference type="EC" id="5.1.3.3" evidence="4 8"/>
<dbReference type="NCBIfam" id="NF008277">
    <property type="entry name" value="PRK11055.1"/>
    <property type="match status" value="1"/>
</dbReference>
<dbReference type="Pfam" id="PF01263">
    <property type="entry name" value="Aldose_epim"/>
    <property type="match status" value="1"/>
</dbReference>
<dbReference type="Proteomes" id="UP000600547">
    <property type="component" value="Unassembled WGS sequence"/>
</dbReference>
<comment type="pathway">
    <text evidence="2 8">Carbohydrate metabolism; hexose metabolism.</text>
</comment>
<feature type="binding site" evidence="11">
    <location>
        <begin position="85"/>
        <end position="86"/>
    </location>
    <ligand>
        <name>beta-D-galactose</name>
        <dbReference type="ChEBI" id="CHEBI:27667"/>
    </ligand>
</feature>
<dbReference type="InterPro" id="IPR015443">
    <property type="entry name" value="Aldose_1-epimerase"/>
</dbReference>
<feature type="binding site" evidence="11">
    <location>
        <begin position="187"/>
        <end position="189"/>
    </location>
    <ligand>
        <name>beta-D-galactose</name>
        <dbReference type="ChEBI" id="CHEBI:27667"/>
    </ligand>
</feature>
<dbReference type="GO" id="GO:0033499">
    <property type="term" value="P:galactose catabolic process via UDP-galactose, Leloir pathway"/>
    <property type="evidence" value="ECO:0007669"/>
    <property type="project" value="TreeGrafter"/>
</dbReference>
<dbReference type="InterPro" id="IPR047215">
    <property type="entry name" value="Galactose_mutarotase-like"/>
</dbReference>
<dbReference type="RefSeq" id="WP_110827899.1">
    <property type="nucleotide sequence ID" value="NZ_BMQG01000008.1"/>
</dbReference>
<evidence type="ECO:0000313" key="13">
    <source>
        <dbReference type="Proteomes" id="UP000600547"/>
    </source>
</evidence>
<proteinExistence type="inferred from homology"/>
<dbReference type="InterPro" id="IPR014718">
    <property type="entry name" value="GH-type_carb-bd"/>
</dbReference>
<evidence type="ECO:0000256" key="5">
    <source>
        <dbReference type="ARBA" id="ARBA00014165"/>
    </source>
</evidence>
<dbReference type="PANTHER" id="PTHR10091">
    <property type="entry name" value="ALDOSE-1-EPIMERASE"/>
    <property type="match status" value="1"/>
</dbReference>
<dbReference type="GO" id="GO:0006006">
    <property type="term" value="P:glucose metabolic process"/>
    <property type="evidence" value="ECO:0007669"/>
    <property type="project" value="TreeGrafter"/>
</dbReference>
<dbReference type="SUPFAM" id="SSF74650">
    <property type="entry name" value="Galactose mutarotase-like"/>
    <property type="match status" value="1"/>
</dbReference>
<feature type="active site" description="Proton acceptor" evidence="9">
    <location>
        <position position="318"/>
    </location>
</feature>
<feature type="binding site" evidence="10">
    <location>
        <position position="253"/>
    </location>
    <ligand>
        <name>beta-D-galactose</name>
        <dbReference type="ChEBI" id="CHEBI:27667"/>
    </ligand>
</feature>
<evidence type="ECO:0000256" key="1">
    <source>
        <dbReference type="ARBA" id="ARBA00001614"/>
    </source>
</evidence>
<comment type="caution">
    <text evidence="12">The sequence shown here is derived from an EMBL/GenBank/DDBJ whole genome shotgun (WGS) entry which is preliminary data.</text>
</comment>
<evidence type="ECO:0000256" key="7">
    <source>
        <dbReference type="ARBA" id="ARBA00023277"/>
    </source>
</evidence>
<evidence type="ECO:0000256" key="2">
    <source>
        <dbReference type="ARBA" id="ARBA00005028"/>
    </source>
</evidence>
<dbReference type="PROSITE" id="PS00545">
    <property type="entry name" value="ALDOSE_1_EPIMERASE"/>
    <property type="match status" value="1"/>
</dbReference>
<dbReference type="UniPathway" id="UPA00242"/>
<evidence type="ECO:0000256" key="10">
    <source>
        <dbReference type="PIRSR" id="PIRSR005096-2"/>
    </source>
</evidence>
<dbReference type="PANTHER" id="PTHR10091:SF0">
    <property type="entry name" value="GALACTOSE MUTAROTASE"/>
    <property type="match status" value="1"/>
</dbReference>
<evidence type="ECO:0000256" key="11">
    <source>
        <dbReference type="PIRSR" id="PIRSR005096-3"/>
    </source>
</evidence>
<evidence type="ECO:0000313" key="12">
    <source>
        <dbReference type="EMBL" id="GGM47982.1"/>
    </source>
</evidence>
<evidence type="ECO:0000256" key="6">
    <source>
        <dbReference type="ARBA" id="ARBA00023235"/>
    </source>
</evidence>
<feature type="active site" description="Proton donor" evidence="9">
    <location>
        <position position="187"/>
    </location>
</feature>
<dbReference type="InterPro" id="IPR011013">
    <property type="entry name" value="Gal_mutarotase_sf_dom"/>
</dbReference>
<keyword evidence="7 8" id="KW-0119">Carbohydrate metabolism</keyword>
<protein>
    <recommendedName>
        <fullName evidence="5 8">Aldose 1-epimerase</fullName>
        <ecNumber evidence="4 8">5.1.3.3</ecNumber>
    </recommendedName>
</protein>
<dbReference type="InterPro" id="IPR018052">
    <property type="entry name" value="Ald1_epimerase_CS"/>
</dbReference>
<dbReference type="GO" id="GO:0005737">
    <property type="term" value="C:cytoplasm"/>
    <property type="evidence" value="ECO:0007669"/>
    <property type="project" value="TreeGrafter"/>
</dbReference>
<organism evidence="12 13">
    <name type="scientific">Deinococcus arenae</name>
    <dbReference type="NCBI Taxonomy" id="1452751"/>
    <lineage>
        <taxon>Bacteria</taxon>
        <taxon>Thermotogati</taxon>
        <taxon>Deinococcota</taxon>
        <taxon>Deinococci</taxon>
        <taxon>Deinococcales</taxon>
        <taxon>Deinococcaceae</taxon>
        <taxon>Deinococcus</taxon>
    </lineage>
</organism>
<sequence length="353" mass="37862">MTTPAVHTRPWGSAPDGQPVTQFTLTLPGGVQAHLTDLGATLTSLHVPDRSGTPGEVVLGFDHPEPYLSRDTAPFLGSTVGRFANRIAQARYTLDGQAVHLTPSDGPHALHGGPRGFDLHLWHGHAEVVGEGAQVTFTRTSPHGEAGHPGTLHVQVAYRLTADPEPTLSVEYRATTDAPTHVNLTNHTYWNLSADPHELIHAHVLTLPADAFTPTHADGIPTGIMQDVTGTPLDFRTPRTLGDALAEQPGGFDHNLILRGQPGTLRPAATLHHPASGRTLEISTTEPALQLYTANFLDGRHAGHAGRVHAPQAAVCLETQHVPDSPNQPQFPTTRLDPGQTFTSRTVHTFRIQ</sequence>
<keyword evidence="13" id="KW-1185">Reference proteome</keyword>
<reference evidence="13" key="1">
    <citation type="journal article" date="2019" name="Int. J. Syst. Evol. Microbiol.">
        <title>The Global Catalogue of Microorganisms (GCM) 10K type strain sequencing project: providing services to taxonomists for standard genome sequencing and annotation.</title>
        <authorList>
            <consortium name="The Broad Institute Genomics Platform"/>
            <consortium name="The Broad Institute Genome Sequencing Center for Infectious Disease"/>
            <person name="Wu L."/>
            <person name="Ma J."/>
        </authorList>
    </citation>
    <scope>NUCLEOTIDE SEQUENCE [LARGE SCALE GENOMIC DNA]</scope>
    <source>
        <strain evidence="13">JCM 31047</strain>
    </source>
</reference>
<gene>
    <name evidence="12" type="primary">galM</name>
    <name evidence="12" type="ORF">GCM10008956_25190</name>
</gene>
<evidence type="ECO:0000256" key="8">
    <source>
        <dbReference type="PIRNR" id="PIRNR005096"/>
    </source>
</evidence>
<dbReference type="PIRSF" id="PIRSF005096">
    <property type="entry name" value="GALM"/>
    <property type="match status" value="1"/>
</dbReference>
<name>A0A8H9GW84_9DEIO</name>
<dbReference type="CDD" id="cd09019">
    <property type="entry name" value="galactose_mutarotase_like"/>
    <property type="match status" value="1"/>
</dbReference>
<dbReference type="InterPro" id="IPR008183">
    <property type="entry name" value="Aldose_1/G6P_1-epimerase"/>
</dbReference>
<evidence type="ECO:0000256" key="9">
    <source>
        <dbReference type="PIRSR" id="PIRSR005096-1"/>
    </source>
</evidence>
<comment type="similarity">
    <text evidence="3 8">Belongs to the aldose epimerase family.</text>
</comment>
<evidence type="ECO:0000256" key="3">
    <source>
        <dbReference type="ARBA" id="ARBA00006206"/>
    </source>
</evidence>
<comment type="catalytic activity">
    <reaction evidence="1 8">
        <text>alpha-D-glucose = beta-D-glucose</text>
        <dbReference type="Rhea" id="RHEA:10264"/>
        <dbReference type="ChEBI" id="CHEBI:15903"/>
        <dbReference type="ChEBI" id="CHEBI:17925"/>
        <dbReference type="EC" id="5.1.3.3"/>
    </reaction>
</comment>
<keyword evidence="6 8" id="KW-0413">Isomerase</keyword>
<dbReference type="EMBL" id="BMQG01000008">
    <property type="protein sequence ID" value="GGM47982.1"/>
    <property type="molecule type" value="Genomic_DNA"/>
</dbReference>
<evidence type="ECO:0000256" key="4">
    <source>
        <dbReference type="ARBA" id="ARBA00013185"/>
    </source>
</evidence>
<dbReference type="GO" id="GO:0030246">
    <property type="term" value="F:carbohydrate binding"/>
    <property type="evidence" value="ECO:0007669"/>
    <property type="project" value="InterPro"/>
</dbReference>
<dbReference type="AlphaFoldDB" id="A0A8H9GW84"/>
<accession>A0A8H9GW84</accession>
<dbReference type="GO" id="GO:0004034">
    <property type="term" value="F:aldose 1-epimerase activity"/>
    <property type="evidence" value="ECO:0007669"/>
    <property type="project" value="UniProtKB-EC"/>
</dbReference>
<dbReference type="Gene3D" id="2.70.98.10">
    <property type="match status" value="1"/>
</dbReference>